<dbReference type="EMBL" id="CM037022">
    <property type="protein sequence ID" value="KAH7667517.1"/>
    <property type="molecule type" value="Genomic_DNA"/>
</dbReference>
<dbReference type="Proteomes" id="UP000827976">
    <property type="component" value="Chromosome 12"/>
</dbReference>
<keyword evidence="2" id="KW-1185">Reference proteome</keyword>
<accession>A0ACB7V305</accession>
<name>A0ACB7V305_DIOAL</name>
<reference evidence="2" key="1">
    <citation type="journal article" date="2022" name="Nat. Commun.">
        <title>Chromosome evolution and the genetic basis of agronomically important traits in greater yam.</title>
        <authorList>
            <person name="Bredeson J.V."/>
            <person name="Lyons J.B."/>
            <person name="Oniyinde I.O."/>
            <person name="Okereke N.R."/>
            <person name="Kolade O."/>
            <person name="Nnabue I."/>
            <person name="Nwadili C.O."/>
            <person name="Hribova E."/>
            <person name="Parker M."/>
            <person name="Nwogha J."/>
            <person name="Shu S."/>
            <person name="Carlson J."/>
            <person name="Kariba R."/>
            <person name="Muthemba S."/>
            <person name="Knop K."/>
            <person name="Barton G.J."/>
            <person name="Sherwood A.V."/>
            <person name="Lopez-Montes A."/>
            <person name="Asiedu R."/>
            <person name="Jamnadass R."/>
            <person name="Muchugi A."/>
            <person name="Goodstein D."/>
            <person name="Egesi C.N."/>
            <person name="Featherston J."/>
            <person name="Asfaw A."/>
            <person name="Simpson G.G."/>
            <person name="Dolezel J."/>
            <person name="Hendre P.S."/>
            <person name="Van Deynze A."/>
            <person name="Kumar P.L."/>
            <person name="Obidiegwu J.E."/>
            <person name="Bhattacharjee R."/>
            <person name="Rokhsar D.S."/>
        </authorList>
    </citation>
    <scope>NUCLEOTIDE SEQUENCE [LARGE SCALE GENOMIC DNA]</scope>
    <source>
        <strain evidence="2">cv. TDa95/00328</strain>
    </source>
</reference>
<protein>
    <submittedName>
        <fullName evidence="1">LURP-one-related protein</fullName>
    </submittedName>
</protein>
<proteinExistence type="predicted"/>
<evidence type="ECO:0000313" key="2">
    <source>
        <dbReference type="Proteomes" id="UP000827976"/>
    </source>
</evidence>
<evidence type="ECO:0000313" key="1">
    <source>
        <dbReference type="EMBL" id="KAH7667517.1"/>
    </source>
</evidence>
<comment type="caution">
    <text evidence="1">The sequence shown here is derived from an EMBL/GenBank/DDBJ whole genome shotgun (WGS) entry which is preliminary data.</text>
</comment>
<gene>
    <name evidence="1" type="ORF">IHE45_12G063900</name>
</gene>
<sequence length="222" mass="25031">MENSIIVGEEYCKPEPMELAFSTTINGVKYKEFVITDLDGKALFLLSSDIAIKKKWFILDAATGLPLLSIIKKKWSLHKGWQAFRGESKDENNCLFTVKKSSNLMIHTEWDVFLAPNTEEVEWDFKITGEYNKRSIQVVHKRDPTAAIAKMSQHDKVVKVRLANDAFRVTISSNIDFAFIASLISILHLLQQKHDARKNSIETIANEIEQGVVLGTMSAASS</sequence>
<organism evidence="1 2">
    <name type="scientific">Dioscorea alata</name>
    <name type="common">Purple yam</name>
    <dbReference type="NCBI Taxonomy" id="55571"/>
    <lineage>
        <taxon>Eukaryota</taxon>
        <taxon>Viridiplantae</taxon>
        <taxon>Streptophyta</taxon>
        <taxon>Embryophyta</taxon>
        <taxon>Tracheophyta</taxon>
        <taxon>Spermatophyta</taxon>
        <taxon>Magnoliopsida</taxon>
        <taxon>Liliopsida</taxon>
        <taxon>Dioscoreales</taxon>
        <taxon>Dioscoreaceae</taxon>
        <taxon>Dioscorea</taxon>
    </lineage>
</organism>